<dbReference type="InterPro" id="IPR006659">
    <property type="entry name" value="Arsenate_reductase"/>
</dbReference>
<dbReference type="GO" id="GO:0046685">
    <property type="term" value="P:response to arsenic-containing substance"/>
    <property type="evidence" value="ECO:0007669"/>
    <property type="project" value="UniProtKB-KW"/>
</dbReference>
<dbReference type="CDD" id="cd03034">
    <property type="entry name" value="ArsC_ArsC"/>
    <property type="match status" value="1"/>
</dbReference>
<organism evidence="8 9">
    <name type="scientific">Kerstersia gyiorum</name>
    <dbReference type="NCBI Taxonomy" id="206506"/>
    <lineage>
        <taxon>Bacteria</taxon>
        <taxon>Pseudomonadati</taxon>
        <taxon>Pseudomonadota</taxon>
        <taxon>Betaproteobacteria</taxon>
        <taxon>Burkholderiales</taxon>
        <taxon>Alcaligenaceae</taxon>
        <taxon>Kerstersia</taxon>
    </lineage>
</organism>
<comment type="similarity">
    <text evidence="1 6 7">Belongs to the ArsC family.</text>
</comment>
<evidence type="ECO:0000256" key="5">
    <source>
        <dbReference type="ARBA" id="ARBA00039879"/>
    </source>
</evidence>
<dbReference type="RefSeq" id="WP_068372203.1">
    <property type="nucleotide sequence ID" value="NZ_JBLLEH010000003.1"/>
</dbReference>
<proteinExistence type="inferred from homology"/>
<evidence type="ECO:0000256" key="3">
    <source>
        <dbReference type="ARBA" id="ARBA00023002"/>
    </source>
</evidence>
<accession>A0A171KQR9</accession>
<evidence type="ECO:0000256" key="6">
    <source>
        <dbReference type="PROSITE-ProRule" id="PRU01282"/>
    </source>
</evidence>
<evidence type="ECO:0000256" key="4">
    <source>
        <dbReference type="ARBA" id="ARBA00038969"/>
    </source>
</evidence>
<dbReference type="PATRIC" id="fig|206506.3.peg.2509"/>
<keyword evidence="3 7" id="KW-0560">Oxidoreductase</keyword>
<dbReference type="PANTHER" id="PTHR30041">
    <property type="entry name" value="ARSENATE REDUCTASE"/>
    <property type="match status" value="1"/>
</dbReference>
<evidence type="ECO:0000313" key="9">
    <source>
        <dbReference type="Proteomes" id="UP000078084"/>
    </source>
</evidence>
<reference evidence="8 9" key="1">
    <citation type="submission" date="2015-04" db="EMBL/GenBank/DDBJ databases">
        <title>Genome sequence of Kerstersia gyiorum CG1.</title>
        <authorList>
            <person name="Greninger A.L."/>
            <person name="Kozyreva V."/>
            <person name="Chaturvedi V."/>
        </authorList>
    </citation>
    <scope>NUCLEOTIDE SEQUENCE [LARGE SCALE GENOMIC DNA]</scope>
    <source>
        <strain evidence="8 9">CG1</strain>
    </source>
</reference>
<evidence type="ECO:0000256" key="7">
    <source>
        <dbReference type="RuleBase" id="RU362029"/>
    </source>
</evidence>
<dbReference type="AlphaFoldDB" id="A0A171KQR9"/>
<sequence length="121" mass="13343">MKTMATATIYHNPRCGTSRTVLQRLQDAGLEVEIIEYLKTPPARDRLEALIHATGLSVREAIRSKEALFTELKLDDATLGESALLDAMAAHPILINRPIVVTERGTRLCRPADVVEEILPA</sequence>
<keyword evidence="2" id="KW-0059">Arsenical resistance</keyword>
<dbReference type="EC" id="1.20.4.1" evidence="4 7"/>
<keyword evidence="9" id="KW-1185">Reference proteome</keyword>
<comment type="catalytic activity">
    <reaction evidence="7">
        <text>[glutaredoxin]-dithiol + arsenate + glutathione + H(+) = glutathionyl-S-S-[glutaredoxin] + arsenite + H2O</text>
        <dbReference type="Rhea" id="RHEA:22016"/>
        <dbReference type="Rhea" id="RHEA-COMP:10729"/>
        <dbReference type="Rhea" id="RHEA-COMP:17668"/>
        <dbReference type="ChEBI" id="CHEBI:15377"/>
        <dbReference type="ChEBI" id="CHEBI:15378"/>
        <dbReference type="ChEBI" id="CHEBI:29242"/>
        <dbReference type="ChEBI" id="CHEBI:29950"/>
        <dbReference type="ChEBI" id="CHEBI:48597"/>
        <dbReference type="ChEBI" id="CHEBI:57925"/>
        <dbReference type="ChEBI" id="CHEBI:146199"/>
        <dbReference type="EC" id="1.20.4.1"/>
    </reaction>
</comment>
<dbReference type="GO" id="GO:0008794">
    <property type="term" value="F:arsenate reductase (glutaredoxin) activity"/>
    <property type="evidence" value="ECO:0007669"/>
    <property type="project" value="UniProtKB-UniRule"/>
</dbReference>
<protein>
    <recommendedName>
        <fullName evidence="5 7">Arsenate reductase</fullName>
        <ecNumber evidence="4 7">1.20.4.1</ecNumber>
    </recommendedName>
</protein>
<gene>
    <name evidence="8" type="ORF">AAV32_11795</name>
</gene>
<dbReference type="PANTHER" id="PTHR30041:SF5">
    <property type="entry name" value="ARSENATE REDUCTASE-RELATED"/>
    <property type="match status" value="1"/>
</dbReference>
<dbReference type="Proteomes" id="UP000078084">
    <property type="component" value="Unassembled WGS sequence"/>
</dbReference>
<evidence type="ECO:0000313" key="8">
    <source>
        <dbReference type="EMBL" id="KKO71236.1"/>
    </source>
</evidence>
<comment type="caution">
    <text evidence="8">The sequence shown here is derived from an EMBL/GenBank/DDBJ whole genome shotgun (WGS) entry which is preliminary data.</text>
</comment>
<dbReference type="SUPFAM" id="SSF52833">
    <property type="entry name" value="Thioredoxin-like"/>
    <property type="match status" value="1"/>
</dbReference>
<evidence type="ECO:0000256" key="2">
    <source>
        <dbReference type="ARBA" id="ARBA00022849"/>
    </source>
</evidence>
<dbReference type="EMBL" id="LBNE01000008">
    <property type="protein sequence ID" value="KKO71236.1"/>
    <property type="molecule type" value="Genomic_DNA"/>
</dbReference>
<dbReference type="InterPro" id="IPR036249">
    <property type="entry name" value="Thioredoxin-like_sf"/>
</dbReference>
<dbReference type="NCBIfam" id="TIGR00014">
    <property type="entry name" value="arsC"/>
    <property type="match status" value="1"/>
</dbReference>
<dbReference type="Gene3D" id="3.40.30.10">
    <property type="entry name" value="Glutaredoxin"/>
    <property type="match status" value="1"/>
</dbReference>
<dbReference type="STRING" id="206506.AAV32_11795"/>
<name>A0A171KQR9_9BURK</name>
<evidence type="ECO:0000256" key="1">
    <source>
        <dbReference type="ARBA" id="ARBA00007198"/>
    </source>
</evidence>
<dbReference type="PROSITE" id="PS51353">
    <property type="entry name" value="ARSC"/>
    <property type="match status" value="1"/>
</dbReference>
<dbReference type="Pfam" id="PF03960">
    <property type="entry name" value="ArsC"/>
    <property type="match status" value="1"/>
</dbReference>
<dbReference type="InterPro" id="IPR006660">
    <property type="entry name" value="Arsenate_reductase-like"/>
</dbReference>